<dbReference type="Proteomes" id="UP001501102">
    <property type="component" value="Unassembled WGS sequence"/>
</dbReference>
<evidence type="ECO:0000313" key="2">
    <source>
        <dbReference type="EMBL" id="GAA2909345.1"/>
    </source>
</evidence>
<protein>
    <submittedName>
        <fullName evidence="2">Uncharacterized protein</fullName>
    </submittedName>
</protein>
<sequence>MERDRNLIQLRPPHGGLEWDAKPNAIRSATLEEALSAKVKTANDQPRWGK</sequence>
<name>A0ABN3WBH5_STRTU</name>
<organism evidence="2 3">
    <name type="scientific">Streptomyces thioluteus</name>
    <dbReference type="NCBI Taxonomy" id="66431"/>
    <lineage>
        <taxon>Bacteria</taxon>
        <taxon>Bacillati</taxon>
        <taxon>Actinomycetota</taxon>
        <taxon>Actinomycetes</taxon>
        <taxon>Kitasatosporales</taxon>
        <taxon>Streptomycetaceae</taxon>
        <taxon>Streptomyces</taxon>
    </lineage>
</organism>
<evidence type="ECO:0000256" key="1">
    <source>
        <dbReference type="SAM" id="MobiDB-lite"/>
    </source>
</evidence>
<keyword evidence="3" id="KW-1185">Reference proteome</keyword>
<dbReference type="EMBL" id="BAAAXZ010000006">
    <property type="protein sequence ID" value="GAA2909345.1"/>
    <property type="molecule type" value="Genomic_DNA"/>
</dbReference>
<accession>A0ABN3WBH5</accession>
<reference evidence="2 3" key="1">
    <citation type="journal article" date="2019" name="Int. J. Syst. Evol. Microbiol.">
        <title>The Global Catalogue of Microorganisms (GCM) 10K type strain sequencing project: providing services to taxonomists for standard genome sequencing and annotation.</title>
        <authorList>
            <consortium name="The Broad Institute Genomics Platform"/>
            <consortium name="The Broad Institute Genome Sequencing Center for Infectious Disease"/>
            <person name="Wu L."/>
            <person name="Ma J."/>
        </authorList>
    </citation>
    <scope>NUCLEOTIDE SEQUENCE [LARGE SCALE GENOMIC DNA]</scope>
    <source>
        <strain evidence="2 3">JCM 4087</strain>
    </source>
</reference>
<comment type="caution">
    <text evidence="2">The sequence shown here is derived from an EMBL/GenBank/DDBJ whole genome shotgun (WGS) entry which is preliminary data.</text>
</comment>
<feature type="region of interest" description="Disordered" evidence="1">
    <location>
        <begin position="1"/>
        <end position="21"/>
    </location>
</feature>
<evidence type="ECO:0000313" key="3">
    <source>
        <dbReference type="Proteomes" id="UP001501102"/>
    </source>
</evidence>
<proteinExistence type="predicted"/>
<gene>
    <name evidence="2" type="ORF">GCM10020221_01720</name>
</gene>